<dbReference type="SUPFAM" id="SSF48208">
    <property type="entry name" value="Six-hairpin glycosidases"/>
    <property type="match status" value="1"/>
</dbReference>
<dbReference type="GO" id="GO:0004573">
    <property type="term" value="F:Glc3Man9GlcNAc2 oligosaccharide glucosidase activity"/>
    <property type="evidence" value="ECO:0007669"/>
    <property type="project" value="InterPro"/>
</dbReference>
<protein>
    <submittedName>
        <fullName evidence="2">Glucosidase</fullName>
    </submittedName>
</protein>
<accession>A0A2L0F441</accession>
<name>A0A2L0F441_SORCE</name>
<feature type="domain" description="Mannosylglycerate hydrolase MGH1-like glycoside hydrolase" evidence="1">
    <location>
        <begin position="428"/>
        <end position="649"/>
    </location>
</feature>
<dbReference type="OrthoDB" id="9798687at2"/>
<dbReference type="InterPro" id="IPR054491">
    <property type="entry name" value="MGH1-like_GH"/>
</dbReference>
<dbReference type="InterPro" id="IPR004888">
    <property type="entry name" value="Glycoside_hydrolase_63"/>
</dbReference>
<dbReference type="Pfam" id="PF22422">
    <property type="entry name" value="MGH1-like_GH"/>
    <property type="match status" value="2"/>
</dbReference>
<dbReference type="GO" id="GO:0009311">
    <property type="term" value="P:oligosaccharide metabolic process"/>
    <property type="evidence" value="ECO:0007669"/>
    <property type="project" value="InterPro"/>
</dbReference>
<evidence type="ECO:0000313" key="3">
    <source>
        <dbReference type="Proteomes" id="UP000238348"/>
    </source>
</evidence>
<dbReference type="Gene3D" id="1.50.10.10">
    <property type="match status" value="2"/>
</dbReference>
<dbReference type="EMBL" id="CP012673">
    <property type="protein sequence ID" value="AUX46303.1"/>
    <property type="molecule type" value="Genomic_DNA"/>
</dbReference>
<sequence>MPDQRRTIEHDRLEQDERRQTYWKRWGPYLSERQWGTVREDYSAYGDCWNYFPHDHARSRAYRWGEDGLLGICDTKARLCFAIALWNHRDPILKERLFGLTGPEGNHGEDVKECYFYVDSTPTHSYLKGLYKYPQAEFPYAWIVEENRRRGRHQPEFELADTGVFDQDRYFDVQVEYAKASPNDILISITIRNRSDVAAPLDVLPTLWFRNTWSWNRSGEGYASRPELRQTAPGAVAAEHEQLGKMTLYVEGAPELLFTDNETNAERLFGVASRSPYRKDAFHDHVIRGTRDVVNPAKRGTKAAAHYRLLVPGNAEVTLRLRLVADEEAPEAPFGPGFDAIFAARLREADDFHDNVAPENTSPEERAVLRQAYAGLLWSKQFYHYAVGEWIEGDPPLLPPEPRRLGRNAEWRHVYNRDVISMPDKWEYPWYAAWDLAFHMIPFARIDPAFTKDQLVLFLREWYMHPNGQLPAYEFAFGDVNPPVHAWAAWRVYKIAASRGERDRAFLERVFQKLLLNFTWWVNRKDEDGNSLFSGGFLGLDNIGVFDRSRALPTGGRLEQADGTAWMAFFCGTMLSMALELAHDDPVYEDMATKFFGRFIAIVDAMNTFRGTGLWDEQDGFYYDQLNVDGRAMPLRTRSMVGVIPLFAVEVLEDDTINRLPGFRKRLLWFLENRRDLARHITYLEGRQGRRLLAVPSRERLERALRYVLDESEFLSPYGVRSLSRHHLHHPYSLWANGELYTVAYTPGDSDTGLFGGNSNWRGPVWFPLNFLLVEALERYHHFYGDTLRVECPTGSGRFMTLDEVAGELSRRLGALFLPREDGSRPCHGPDPRFASDPHWRDLVLFSEYFHGDDGRGVGASHQTGWTALAARFIEGCAQRRRAPE</sequence>
<proteinExistence type="predicted"/>
<evidence type="ECO:0000259" key="1">
    <source>
        <dbReference type="Pfam" id="PF22422"/>
    </source>
</evidence>
<organism evidence="2 3">
    <name type="scientific">Sorangium cellulosum</name>
    <name type="common">Polyangium cellulosum</name>
    <dbReference type="NCBI Taxonomy" id="56"/>
    <lineage>
        <taxon>Bacteria</taxon>
        <taxon>Pseudomonadati</taxon>
        <taxon>Myxococcota</taxon>
        <taxon>Polyangia</taxon>
        <taxon>Polyangiales</taxon>
        <taxon>Polyangiaceae</taxon>
        <taxon>Sorangium</taxon>
    </lineage>
</organism>
<evidence type="ECO:0000313" key="2">
    <source>
        <dbReference type="EMBL" id="AUX46303.1"/>
    </source>
</evidence>
<reference evidence="2 3" key="1">
    <citation type="submission" date="2015-09" db="EMBL/GenBank/DDBJ databases">
        <title>Sorangium comparison.</title>
        <authorList>
            <person name="Zaburannyi N."/>
            <person name="Bunk B."/>
            <person name="Overmann J."/>
            <person name="Mueller R."/>
        </authorList>
    </citation>
    <scope>NUCLEOTIDE SEQUENCE [LARGE SCALE GENOMIC DNA]</scope>
    <source>
        <strain evidence="2 3">So ce26</strain>
    </source>
</reference>
<dbReference type="Proteomes" id="UP000238348">
    <property type="component" value="Chromosome"/>
</dbReference>
<dbReference type="InterPro" id="IPR012341">
    <property type="entry name" value="6hp_glycosidase-like_sf"/>
</dbReference>
<dbReference type="RefSeq" id="WP_104984524.1">
    <property type="nucleotide sequence ID" value="NZ_CP012673.1"/>
</dbReference>
<gene>
    <name evidence="2" type="ORF">SOCE26_078080</name>
</gene>
<dbReference type="AlphaFoldDB" id="A0A2L0F441"/>
<dbReference type="InterPro" id="IPR008928">
    <property type="entry name" value="6-hairpin_glycosidase_sf"/>
</dbReference>
<dbReference type="PANTHER" id="PTHR10412:SF10">
    <property type="entry name" value="GLYCOSYL HYDROLASE FAMILY 63 C-TERMINAL DOMAIN-CONTAINING PROTEIN"/>
    <property type="match status" value="1"/>
</dbReference>
<dbReference type="PANTHER" id="PTHR10412">
    <property type="entry name" value="MANNOSYL-OLIGOSACCHARIDE GLUCOSIDASE"/>
    <property type="match status" value="1"/>
</dbReference>
<feature type="domain" description="Mannosylglycerate hydrolase MGH1-like glycoside hydrolase" evidence="1">
    <location>
        <begin position="695"/>
        <end position="809"/>
    </location>
</feature>